<dbReference type="EMBL" id="JAMZEE010000056">
    <property type="protein sequence ID" value="MCR6509720.1"/>
    <property type="molecule type" value="Genomic_DNA"/>
</dbReference>
<dbReference type="AlphaFoldDB" id="A0A9X2P0S7"/>
<gene>
    <name evidence="1" type="ORF">M1B78_16585</name>
</gene>
<sequence>MVTNLVNDSYVFSSDMQDIRIADVHDKLSLRIEVDGQEALSEIYYPDHSNTVIICDPGDIINEYFVRPELNGGDDRVALLPMEVRLELSDSESTENYTLHVFYSRYHVSFDPQTDFIFYSRYKIKHIRQNSIDYLSFFVSTRTEVFIDIIYMESGSSIKKTVKLELSGTDRMTAYNMSPVKISRLSGVQCDNIISYDARITNGTLTDLVRYVLDRQNHREMHQFLYYNVFGLPESISFSGLVQYSPELEGDIADLTKQKRRFSPFFNDLRTVNTGYLDENKYKALVDMLTSPVQRWYDAPSLPMEIIITDIDFTHTKMGNQRVNVNLTFCPASRKHQVFDRYSFGGGIFDYTFDRTFE</sequence>
<dbReference type="RefSeq" id="WP_257941285.1">
    <property type="nucleotide sequence ID" value="NZ_JAMZEE010000056.1"/>
</dbReference>
<reference evidence="1" key="1">
    <citation type="journal article" date="2022" name="Arch. Microbiol.">
        <title>Bacteroides muris sp. nov. isolated from the cecum of wild-derived house mice.</title>
        <authorList>
            <person name="Fokt H."/>
            <person name="Unni R."/>
            <person name="Repnik U."/>
            <person name="Schmitz R.A."/>
            <person name="Bramkamp M."/>
            <person name="Baines J.F."/>
            <person name="Unterweger D."/>
        </authorList>
    </citation>
    <scope>NUCLEOTIDE SEQUENCE</scope>
    <source>
        <strain evidence="1">KH569_7</strain>
    </source>
</reference>
<protein>
    <submittedName>
        <fullName evidence="1">Uncharacterized protein</fullName>
    </submittedName>
</protein>
<organism evidence="1 2">
    <name type="scientific">Bacteroides muris</name>
    <name type="common">ex Fokt et al. 2023</name>
    <dbReference type="NCBI Taxonomy" id="2937417"/>
    <lineage>
        <taxon>Bacteria</taxon>
        <taxon>Pseudomonadati</taxon>
        <taxon>Bacteroidota</taxon>
        <taxon>Bacteroidia</taxon>
        <taxon>Bacteroidales</taxon>
        <taxon>Bacteroidaceae</taxon>
        <taxon>Bacteroides</taxon>
    </lineage>
</organism>
<proteinExistence type="predicted"/>
<comment type="caution">
    <text evidence="1">The sequence shown here is derived from an EMBL/GenBank/DDBJ whole genome shotgun (WGS) entry which is preliminary data.</text>
</comment>
<reference evidence="1" key="2">
    <citation type="submission" date="2022-04" db="EMBL/GenBank/DDBJ databases">
        <authorList>
            <person name="Fokt H."/>
            <person name="Baines J."/>
        </authorList>
    </citation>
    <scope>NUCLEOTIDE SEQUENCE</scope>
    <source>
        <strain evidence="1">KH569_7</strain>
    </source>
</reference>
<dbReference type="Proteomes" id="UP001143810">
    <property type="component" value="Unassembled WGS sequence"/>
</dbReference>
<accession>A0A9X2P0S7</accession>
<name>A0A9X2P0S7_9BACE</name>
<evidence type="ECO:0000313" key="2">
    <source>
        <dbReference type="Proteomes" id="UP001143810"/>
    </source>
</evidence>
<evidence type="ECO:0000313" key="1">
    <source>
        <dbReference type="EMBL" id="MCR6509720.1"/>
    </source>
</evidence>